<dbReference type="Proteomes" id="UP000662939">
    <property type="component" value="Chromosome"/>
</dbReference>
<organism evidence="1 2">
    <name type="scientific">Natronoglycomyces albus</name>
    <dbReference type="NCBI Taxonomy" id="2811108"/>
    <lineage>
        <taxon>Bacteria</taxon>
        <taxon>Bacillati</taxon>
        <taxon>Actinomycetota</taxon>
        <taxon>Actinomycetes</taxon>
        <taxon>Glycomycetales</taxon>
        <taxon>Glycomycetaceae</taxon>
        <taxon>Natronoglycomyces</taxon>
    </lineage>
</organism>
<sequence>MTDLNPFQQAVKALALGKPDANELARPLLVNETERFALYVTAVFVGIVERHFKDDHSPAAITGFMEELRYAFRDANPPLKPLATEALIKAVWDENHPIDEISSKDQHLSQLSVIRMITHESEEIRHDLDGYLSDAETLAQAWINEIEEENKI</sequence>
<evidence type="ECO:0000313" key="2">
    <source>
        <dbReference type="Proteomes" id="UP000662939"/>
    </source>
</evidence>
<dbReference type="RefSeq" id="WP_213170959.1">
    <property type="nucleotide sequence ID" value="NZ_CP070496.1"/>
</dbReference>
<gene>
    <name evidence="1" type="ORF">JQS30_14525</name>
</gene>
<dbReference type="EMBL" id="CP070496">
    <property type="protein sequence ID" value="QSB04959.1"/>
    <property type="molecule type" value="Genomic_DNA"/>
</dbReference>
<protein>
    <submittedName>
        <fullName evidence="1">Uncharacterized protein</fullName>
    </submittedName>
</protein>
<dbReference type="AlphaFoldDB" id="A0A895XNJ6"/>
<dbReference type="KEGG" id="nav:JQS30_14525"/>
<evidence type="ECO:0000313" key="1">
    <source>
        <dbReference type="EMBL" id="QSB04959.1"/>
    </source>
</evidence>
<keyword evidence="2" id="KW-1185">Reference proteome</keyword>
<reference evidence="1" key="1">
    <citation type="submission" date="2021-02" db="EMBL/GenBank/DDBJ databases">
        <title>Natronoglycomyces albus gen. nov., sp. nov, a haloalkaliphilic actinobacterium from a soda solonchak soil.</title>
        <authorList>
            <person name="Sorokin D.Y."/>
            <person name="Khijniak T.V."/>
            <person name="Zakharycheva A.P."/>
            <person name="Boueva O.V."/>
            <person name="Ariskina E.V."/>
            <person name="Hahnke R.L."/>
            <person name="Bunk B."/>
            <person name="Sproer C."/>
            <person name="Schumann P."/>
            <person name="Evtushenko L.I."/>
            <person name="Kublanov I.V."/>
        </authorList>
    </citation>
    <scope>NUCLEOTIDE SEQUENCE</scope>
    <source>
        <strain evidence="1">DSM 106290</strain>
    </source>
</reference>
<name>A0A895XNJ6_9ACTN</name>
<proteinExistence type="predicted"/>
<accession>A0A895XNJ6</accession>